<keyword evidence="5" id="KW-0418">Kinase</keyword>
<sequence>MRLSLHLLLSIVLLMGLLLFGVLLTSLWSATRDAEAYQASRAREAASSLAWAIGRFDGDSQNWLTRLPAANAEGPRLRIDEASLGRSIPLWPASAEPPPDLAVLARSPYQSADGASEGHVVAYAAPSDAAPAAYLAGMAAQALLFVLATLGWCLYVRHLMRWMRQGPLQSLARAAHGQDDGQSAELSDLLPVREALANNRREQEHVVARLQQRIAMLENEATREAVTRLPNRKTFFERFREILRGQATLASGHVLIFRQRDMAEINRRMHHEATDQWLRLSATQLQQTIREHAGPQAMLARLNGSDFVALLPGLAAQPALALSERVRRELRLRRLPLRQHEWCRWAIALGRYEAGEEVGAVMARLDNALMCAETANDDVLQMAEFAGERRMDGEYRWQDLITQALDEHRFYLEVHPRSDSAGHLLHEEARMMLRGADALPASVFMPAASRLGLAADCDIQAIRLALDTRSRQAGPLALPLAQASLAQPNFLARLKSLLDDRPAQSRHLILEIDAHSVVDYYDTVRSLCEICATLGTRIGVQRLNEQLSAIEKLHQLPLVYLKIGGGFVRSLASSPGNRQLASTIVRTAIALNIPAYACDAQDESQTALLCSLGFIVLKRLTNEDAPLDEAISHAGLHLEPIAAPEPSLLMKRQEHSEKRLSEMAGALQSHRQLQALLSHELRTPAATISAAAQSLETILAGSGQEVDSRLARIRRAVGRMIDIIDQMLSPERRDDQVMAPRLEIVDLGELAHNVCASMQADSAHPLIVRNNTPAAARCDPLLTALVLRNLVQNAIKYSPADQPVVIDAGVATAQDQQAMAWLAVSDNGPGLDEAEIDAIFEPHFRSTAHRETPGVGLGLHLAREICISQEGNLTAQARPGLGTRFLIALPASGQADQPAPAELL</sequence>
<dbReference type="Gene3D" id="3.30.70.270">
    <property type="match status" value="1"/>
</dbReference>
<dbReference type="Pfam" id="PF02518">
    <property type="entry name" value="HATPase_c"/>
    <property type="match status" value="1"/>
</dbReference>
<dbReference type="STRING" id="35814.BBB42_08250"/>
<dbReference type="PATRIC" id="fig|1331206.3.peg.871"/>
<evidence type="ECO:0000256" key="2">
    <source>
        <dbReference type="ARBA" id="ARBA00012438"/>
    </source>
</evidence>
<dbReference type="InterPro" id="IPR029787">
    <property type="entry name" value="Nucleotide_cyclase"/>
</dbReference>
<dbReference type="Pfam" id="PF00563">
    <property type="entry name" value="EAL"/>
    <property type="match status" value="1"/>
</dbReference>
<dbReference type="GO" id="GO:0000155">
    <property type="term" value="F:phosphorelay sensor kinase activity"/>
    <property type="evidence" value="ECO:0007669"/>
    <property type="project" value="InterPro"/>
</dbReference>
<evidence type="ECO:0000256" key="4">
    <source>
        <dbReference type="ARBA" id="ARBA00022679"/>
    </source>
</evidence>
<dbReference type="PRINTS" id="PR00344">
    <property type="entry name" value="BCTRLSENSOR"/>
</dbReference>
<keyword evidence="4" id="KW-0808">Transferase</keyword>
<protein>
    <recommendedName>
        <fullName evidence="2">histidine kinase</fullName>
        <ecNumber evidence="2">2.7.13.3</ecNumber>
    </recommendedName>
</protein>
<dbReference type="AlphaFoldDB" id="A0A158M904"/>
<dbReference type="Pfam" id="PF00990">
    <property type="entry name" value="GGDEF"/>
    <property type="match status" value="1"/>
</dbReference>
<dbReference type="Gene3D" id="1.10.287.130">
    <property type="match status" value="1"/>
</dbReference>
<dbReference type="EMBL" id="JFZZ01000039">
    <property type="protein sequence ID" value="KAK96536.1"/>
    <property type="molecule type" value="Genomic_DNA"/>
</dbReference>
<dbReference type="CDD" id="cd00075">
    <property type="entry name" value="HATPase"/>
    <property type="match status" value="1"/>
</dbReference>
<dbReference type="InterPro" id="IPR004358">
    <property type="entry name" value="Sig_transdc_His_kin-like_C"/>
</dbReference>
<evidence type="ECO:0000259" key="9">
    <source>
        <dbReference type="PROSITE" id="PS50883"/>
    </source>
</evidence>
<evidence type="ECO:0000256" key="7">
    <source>
        <dbReference type="SAM" id="Phobius"/>
    </source>
</evidence>
<keyword evidence="6" id="KW-0175">Coiled coil</keyword>
<dbReference type="SUPFAM" id="SSF55073">
    <property type="entry name" value="Nucleotide cyclase"/>
    <property type="match status" value="1"/>
</dbReference>
<evidence type="ECO:0000256" key="5">
    <source>
        <dbReference type="ARBA" id="ARBA00022777"/>
    </source>
</evidence>
<dbReference type="InterPro" id="IPR000160">
    <property type="entry name" value="GGDEF_dom"/>
</dbReference>
<feature type="domain" description="EAL" evidence="9">
    <location>
        <begin position="394"/>
        <end position="640"/>
    </location>
</feature>
<dbReference type="SUPFAM" id="SSF47384">
    <property type="entry name" value="Homodimeric domain of signal transducing histidine kinase"/>
    <property type="match status" value="1"/>
</dbReference>
<comment type="catalytic activity">
    <reaction evidence="1">
        <text>ATP + protein L-histidine = ADP + protein N-phospho-L-histidine.</text>
        <dbReference type="EC" id="2.7.13.3"/>
    </reaction>
</comment>
<dbReference type="Pfam" id="PF00512">
    <property type="entry name" value="HisKA"/>
    <property type="match status" value="1"/>
</dbReference>
<dbReference type="InterPro" id="IPR035919">
    <property type="entry name" value="EAL_sf"/>
</dbReference>
<comment type="caution">
    <text evidence="11">The sequence shown here is derived from an EMBL/GenBank/DDBJ whole genome shotgun (WGS) entry which is preliminary data.</text>
</comment>
<dbReference type="SUPFAM" id="SSF141868">
    <property type="entry name" value="EAL domain-like"/>
    <property type="match status" value="1"/>
</dbReference>
<dbReference type="InterPro" id="IPR005467">
    <property type="entry name" value="His_kinase_dom"/>
</dbReference>
<dbReference type="SMART" id="SM00267">
    <property type="entry name" value="GGDEF"/>
    <property type="match status" value="1"/>
</dbReference>
<keyword evidence="3" id="KW-0597">Phosphoprotein</keyword>
<dbReference type="Proteomes" id="UP000026682">
    <property type="component" value="Unassembled WGS sequence"/>
</dbReference>
<dbReference type="SUPFAM" id="SSF55874">
    <property type="entry name" value="ATPase domain of HSP90 chaperone/DNA topoisomerase II/histidine kinase"/>
    <property type="match status" value="1"/>
</dbReference>
<name>A0A158M904_9BORD</name>
<evidence type="ECO:0000256" key="1">
    <source>
        <dbReference type="ARBA" id="ARBA00000085"/>
    </source>
</evidence>
<dbReference type="GO" id="GO:0000156">
    <property type="term" value="F:phosphorelay response regulator activity"/>
    <property type="evidence" value="ECO:0007669"/>
    <property type="project" value="TreeGrafter"/>
</dbReference>
<dbReference type="Gene3D" id="3.20.20.450">
    <property type="entry name" value="EAL domain"/>
    <property type="match status" value="1"/>
</dbReference>
<dbReference type="Gene3D" id="3.30.565.10">
    <property type="entry name" value="Histidine kinase-like ATPase, C-terminal domain"/>
    <property type="match status" value="1"/>
</dbReference>
<organism evidence="11 12">
    <name type="scientific">Bordetella holmesii CDC-H585-BH</name>
    <dbReference type="NCBI Taxonomy" id="1331206"/>
    <lineage>
        <taxon>Bacteria</taxon>
        <taxon>Pseudomonadati</taxon>
        <taxon>Pseudomonadota</taxon>
        <taxon>Betaproteobacteria</taxon>
        <taxon>Burkholderiales</taxon>
        <taxon>Alcaligenaceae</taxon>
        <taxon>Bordetella</taxon>
    </lineage>
</organism>
<dbReference type="PANTHER" id="PTHR42878:SF14">
    <property type="entry name" value="OSMOLARITY TWO-COMPONENT SYSTEM PROTEIN SSK1"/>
    <property type="match status" value="1"/>
</dbReference>
<dbReference type="EC" id="2.7.13.3" evidence="2"/>
<evidence type="ECO:0000256" key="3">
    <source>
        <dbReference type="ARBA" id="ARBA00022553"/>
    </source>
</evidence>
<evidence type="ECO:0000256" key="6">
    <source>
        <dbReference type="SAM" id="Coils"/>
    </source>
</evidence>
<feature type="coiled-coil region" evidence="6">
    <location>
        <begin position="193"/>
        <end position="227"/>
    </location>
</feature>
<feature type="transmembrane region" description="Helical" evidence="7">
    <location>
        <begin position="132"/>
        <end position="155"/>
    </location>
</feature>
<gene>
    <name evidence="11" type="ORF">L497_0979</name>
</gene>
<dbReference type="PROSITE" id="PS50887">
    <property type="entry name" value="GGDEF"/>
    <property type="match status" value="1"/>
</dbReference>
<dbReference type="SMART" id="SM00387">
    <property type="entry name" value="HATPase_c"/>
    <property type="match status" value="1"/>
</dbReference>
<dbReference type="GO" id="GO:0007234">
    <property type="term" value="P:osmosensory signaling via phosphorelay pathway"/>
    <property type="evidence" value="ECO:0007669"/>
    <property type="project" value="TreeGrafter"/>
</dbReference>
<dbReference type="PROSITE" id="PS50883">
    <property type="entry name" value="EAL"/>
    <property type="match status" value="1"/>
</dbReference>
<reference evidence="11 12" key="1">
    <citation type="submission" date="2014-03" db="EMBL/GenBank/DDBJ databases">
        <title>Genome sequence of Bordetella holmseii.</title>
        <authorList>
            <person name="Harvill E."/>
            <person name="Goodfield L.L."/>
            <person name="Ivanov Y."/>
            <person name="Meyer J.A."/>
            <person name="Newth C."/>
            <person name="Cassiday P."/>
            <person name="Tondella M.L."/>
            <person name="Liao P."/>
            <person name="Zimmerman J."/>
            <person name="Meert K."/>
            <person name="Wessel D."/>
            <person name="Berger J."/>
            <person name="Dean J.M."/>
            <person name="Holubkov R."/>
            <person name="Burr J."/>
            <person name="Liu T."/>
            <person name="Brinkac L.M."/>
            <person name="Sanka R."/>
            <person name="Kim M."/>
            <person name="Losada L."/>
        </authorList>
    </citation>
    <scope>NUCLEOTIDE SEQUENCE [LARGE SCALE GENOMIC DNA]</scope>
    <source>
        <strain evidence="11 12">CDC-H585-BH</strain>
    </source>
</reference>
<dbReference type="InterPro" id="IPR003661">
    <property type="entry name" value="HisK_dim/P_dom"/>
</dbReference>
<dbReference type="SMART" id="SM00388">
    <property type="entry name" value="HisKA"/>
    <property type="match status" value="1"/>
</dbReference>
<proteinExistence type="predicted"/>
<dbReference type="InterPro" id="IPR003594">
    <property type="entry name" value="HATPase_dom"/>
</dbReference>
<dbReference type="InterPro" id="IPR036890">
    <property type="entry name" value="HATPase_C_sf"/>
</dbReference>
<evidence type="ECO:0000313" key="11">
    <source>
        <dbReference type="EMBL" id="KAK96536.1"/>
    </source>
</evidence>
<evidence type="ECO:0000259" key="8">
    <source>
        <dbReference type="PROSITE" id="PS50109"/>
    </source>
</evidence>
<accession>A0A158M904</accession>
<dbReference type="NCBIfam" id="TIGR00254">
    <property type="entry name" value="GGDEF"/>
    <property type="match status" value="1"/>
</dbReference>
<feature type="domain" description="Histidine kinase" evidence="8">
    <location>
        <begin position="676"/>
        <end position="893"/>
    </location>
</feature>
<dbReference type="CDD" id="cd01948">
    <property type="entry name" value="EAL"/>
    <property type="match status" value="1"/>
</dbReference>
<evidence type="ECO:0000313" key="12">
    <source>
        <dbReference type="Proteomes" id="UP000026682"/>
    </source>
</evidence>
<keyword evidence="7" id="KW-0472">Membrane</keyword>
<dbReference type="SMART" id="SM00052">
    <property type="entry name" value="EAL"/>
    <property type="match status" value="1"/>
</dbReference>
<dbReference type="GO" id="GO:0030295">
    <property type="term" value="F:protein kinase activator activity"/>
    <property type="evidence" value="ECO:0007669"/>
    <property type="project" value="TreeGrafter"/>
</dbReference>
<keyword evidence="7" id="KW-1133">Transmembrane helix</keyword>
<dbReference type="InterPro" id="IPR050351">
    <property type="entry name" value="BphY/WalK/GraS-like"/>
</dbReference>
<dbReference type="PANTHER" id="PTHR42878">
    <property type="entry name" value="TWO-COMPONENT HISTIDINE KINASE"/>
    <property type="match status" value="1"/>
</dbReference>
<feature type="domain" description="GGDEF" evidence="10">
    <location>
        <begin position="250"/>
        <end position="385"/>
    </location>
</feature>
<dbReference type="InterPro" id="IPR001633">
    <property type="entry name" value="EAL_dom"/>
</dbReference>
<dbReference type="PROSITE" id="PS50109">
    <property type="entry name" value="HIS_KIN"/>
    <property type="match status" value="1"/>
</dbReference>
<evidence type="ECO:0000259" key="10">
    <source>
        <dbReference type="PROSITE" id="PS50887"/>
    </source>
</evidence>
<dbReference type="InterPro" id="IPR036097">
    <property type="entry name" value="HisK_dim/P_sf"/>
</dbReference>
<dbReference type="InterPro" id="IPR043128">
    <property type="entry name" value="Rev_trsase/Diguanyl_cyclase"/>
</dbReference>
<dbReference type="CDD" id="cd00082">
    <property type="entry name" value="HisKA"/>
    <property type="match status" value="1"/>
</dbReference>
<keyword evidence="7" id="KW-0812">Transmembrane</keyword>